<sequence>MLMSKLAQRNLILKLEAAPVVTSVIAIARPAAEVFDFVSTPAHWSRWHPATRLVREAPERPLVLGETVLEHIGMVGRRFQARWTVCACEPVNRWAIATDTPHGVARITYLIVAEGTGCRFERRLQFRSKFWLWRLFDANLTRWVLEHQSSRALRRLKILLEAR</sequence>
<dbReference type="SUPFAM" id="SSF55961">
    <property type="entry name" value="Bet v1-like"/>
    <property type="match status" value="1"/>
</dbReference>
<comment type="caution">
    <text evidence="1">The sequence shown here is derived from an EMBL/GenBank/DDBJ whole genome shotgun (WGS) entry which is preliminary data.</text>
</comment>
<keyword evidence="2" id="KW-1185">Reference proteome</keyword>
<dbReference type="Pfam" id="PF10604">
    <property type="entry name" value="Polyketide_cyc2"/>
    <property type="match status" value="1"/>
</dbReference>
<accession>A0A4R6QRQ1</accession>
<protein>
    <submittedName>
        <fullName evidence="1">Polyketide cyclase/dehydrase/lipid transport protein</fullName>
    </submittedName>
</protein>
<dbReference type="RefSeq" id="WP_166651790.1">
    <property type="nucleotide sequence ID" value="NZ_SNXS01000001.1"/>
</dbReference>
<dbReference type="Proteomes" id="UP000295361">
    <property type="component" value="Unassembled WGS sequence"/>
</dbReference>
<proteinExistence type="predicted"/>
<reference evidence="1 2" key="1">
    <citation type="submission" date="2019-03" db="EMBL/GenBank/DDBJ databases">
        <title>Genomic Encyclopedia of Type Strains, Phase IV (KMG-IV): sequencing the most valuable type-strain genomes for metagenomic binning, comparative biology and taxonomic classification.</title>
        <authorList>
            <person name="Goeker M."/>
        </authorList>
    </citation>
    <scope>NUCLEOTIDE SEQUENCE [LARGE SCALE GENOMIC DNA]</scope>
    <source>
        <strain evidence="1 2">DSM 16998</strain>
    </source>
</reference>
<dbReference type="InterPro" id="IPR023393">
    <property type="entry name" value="START-like_dom_sf"/>
</dbReference>
<dbReference type="InterPro" id="IPR019587">
    <property type="entry name" value="Polyketide_cyclase/dehydratase"/>
</dbReference>
<organism evidence="1 2">
    <name type="scientific">Roseateles toxinivorans</name>
    <dbReference type="NCBI Taxonomy" id="270368"/>
    <lineage>
        <taxon>Bacteria</taxon>
        <taxon>Pseudomonadati</taxon>
        <taxon>Pseudomonadota</taxon>
        <taxon>Betaproteobacteria</taxon>
        <taxon>Burkholderiales</taxon>
        <taxon>Sphaerotilaceae</taxon>
        <taxon>Roseateles</taxon>
    </lineage>
</organism>
<evidence type="ECO:0000313" key="1">
    <source>
        <dbReference type="EMBL" id="TDP73987.1"/>
    </source>
</evidence>
<dbReference type="AlphaFoldDB" id="A0A4R6QRQ1"/>
<dbReference type="EMBL" id="SNXS01000001">
    <property type="protein sequence ID" value="TDP73987.1"/>
    <property type="molecule type" value="Genomic_DNA"/>
</dbReference>
<dbReference type="Gene3D" id="3.30.530.20">
    <property type="match status" value="1"/>
</dbReference>
<dbReference type="InParanoid" id="A0A4R6QRQ1"/>
<gene>
    <name evidence="1" type="ORF">DES47_10133</name>
</gene>
<name>A0A4R6QRQ1_9BURK</name>
<evidence type="ECO:0000313" key="2">
    <source>
        <dbReference type="Proteomes" id="UP000295361"/>
    </source>
</evidence>